<feature type="region of interest" description="Disordered" evidence="5">
    <location>
        <begin position="801"/>
        <end position="891"/>
    </location>
</feature>
<accession>A0A1X7UKF8</accession>
<dbReference type="InterPro" id="IPR041679">
    <property type="entry name" value="DNA2/NAM7-like_C"/>
</dbReference>
<dbReference type="GO" id="GO:0031048">
    <property type="term" value="P:regulatory ncRNA-mediated heterochromatin formation"/>
    <property type="evidence" value="ECO:0007669"/>
    <property type="project" value="TreeGrafter"/>
</dbReference>
<evidence type="ECO:0000256" key="4">
    <source>
        <dbReference type="ARBA" id="ARBA00022833"/>
    </source>
</evidence>
<dbReference type="CDD" id="cd17936">
    <property type="entry name" value="EEXXEc_NFX1"/>
    <property type="match status" value="1"/>
</dbReference>
<keyword evidence="2" id="KW-0677">Repeat</keyword>
<feature type="domain" description="NF-X1-type" evidence="6">
    <location>
        <begin position="1498"/>
        <end position="1527"/>
    </location>
</feature>
<dbReference type="PANTHER" id="PTHR10887:SF341">
    <property type="entry name" value="NFX1-TYPE ZINC FINGER-CONTAINING PROTEIN 1"/>
    <property type="match status" value="1"/>
</dbReference>
<reference evidence="7" key="1">
    <citation type="submission" date="2017-05" db="UniProtKB">
        <authorList>
            <consortium name="EnsemblMetazoa"/>
        </authorList>
    </citation>
    <scope>IDENTIFICATION</scope>
</reference>
<evidence type="ECO:0000313" key="7">
    <source>
        <dbReference type="EnsemblMetazoa" id="Aqu2.1.28233_001"/>
    </source>
</evidence>
<organism evidence="7">
    <name type="scientific">Amphimedon queenslandica</name>
    <name type="common">Sponge</name>
    <dbReference type="NCBI Taxonomy" id="400682"/>
    <lineage>
        <taxon>Eukaryota</taxon>
        <taxon>Metazoa</taxon>
        <taxon>Porifera</taxon>
        <taxon>Demospongiae</taxon>
        <taxon>Heteroscleromorpha</taxon>
        <taxon>Haplosclerida</taxon>
        <taxon>Niphatidae</taxon>
        <taxon>Amphimedon</taxon>
    </lineage>
</organism>
<dbReference type="eggNOG" id="KOG1807">
    <property type="taxonomic scope" value="Eukaryota"/>
</dbReference>
<protein>
    <recommendedName>
        <fullName evidence="6">NF-X1-type domain-containing protein</fullName>
    </recommendedName>
</protein>
<dbReference type="GO" id="GO:0008270">
    <property type="term" value="F:zinc ion binding"/>
    <property type="evidence" value="ECO:0007669"/>
    <property type="project" value="UniProtKB-KW"/>
</dbReference>
<evidence type="ECO:0000256" key="3">
    <source>
        <dbReference type="ARBA" id="ARBA00022771"/>
    </source>
</evidence>
<dbReference type="SMART" id="SM00438">
    <property type="entry name" value="ZnF_NFX"/>
    <property type="match status" value="4"/>
</dbReference>
<dbReference type="InterPro" id="IPR045055">
    <property type="entry name" value="DNA2/NAM7-like"/>
</dbReference>
<dbReference type="PANTHER" id="PTHR10887">
    <property type="entry name" value="DNA2/NAM7 HELICASE FAMILY"/>
    <property type="match status" value="1"/>
</dbReference>
<dbReference type="FunFam" id="3.40.50.300:FF:000742">
    <property type="entry name" value="NFX1-type zinc finger-containing protein 1"/>
    <property type="match status" value="1"/>
</dbReference>
<feature type="domain" description="NF-X1-type" evidence="6">
    <location>
        <begin position="1418"/>
        <end position="1441"/>
    </location>
</feature>
<feature type="compositionally biased region" description="Basic residues" evidence="5">
    <location>
        <begin position="119"/>
        <end position="134"/>
    </location>
</feature>
<dbReference type="EnsemblMetazoa" id="Aqu2.1.28233_001">
    <property type="protein sequence ID" value="Aqu2.1.28233_001"/>
    <property type="gene ID" value="Aqu2.1.28233"/>
</dbReference>
<feature type="region of interest" description="Disordered" evidence="5">
    <location>
        <begin position="1"/>
        <end position="36"/>
    </location>
</feature>
<dbReference type="CDD" id="cd18808">
    <property type="entry name" value="SF1_C_Upf1"/>
    <property type="match status" value="1"/>
</dbReference>
<name>A0A1X7UKF8_AMPQE</name>
<feature type="compositionally biased region" description="Basic residues" evidence="5">
    <location>
        <begin position="56"/>
        <end position="70"/>
    </location>
</feature>
<dbReference type="InterPro" id="IPR047187">
    <property type="entry name" value="SF1_C_Upf1"/>
</dbReference>
<keyword evidence="3" id="KW-0863">Zinc-finger</keyword>
<feature type="region of interest" description="Disordered" evidence="5">
    <location>
        <begin position="48"/>
        <end position="137"/>
    </location>
</feature>
<dbReference type="Pfam" id="PF13087">
    <property type="entry name" value="AAA_12"/>
    <property type="match status" value="1"/>
</dbReference>
<dbReference type="GO" id="GO:0031380">
    <property type="term" value="C:nuclear RNA-directed RNA polymerase complex"/>
    <property type="evidence" value="ECO:0007669"/>
    <property type="project" value="TreeGrafter"/>
</dbReference>
<feature type="domain" description="NF-X1-type" evidence="6">
    <location>
        <begin position="1333"/>
        <end position="1353"/>
    </location>
</feature>
<evidence type="ECO:0000259" key="6">
    <source>
        <dbReference type="SMART" id="SM00438"/>
    </source>
</evidence>
<evidence type="ECO:0000256" key="5">
    <source>
        <dbReference type="SAM" id="MobiDB-lite"/>
    </source>
</evidence>
<dbReference type="InParanoid" id="A0A1X7UKF8"/>
<dbReference type="InterPro" id="IPR057373">
    <property type="entry name" value="ZNFX1"/>
</dbReference>
<dbReference type="InterPro" id="IPR041677">
    <property type="entry name" value="DNA2/NAM7_AAA_11"/>
</dbReference>
<sequence>MSSSDEQEVTSNDGPKKKRRERKKRSRGASNAVSHHVDIFDHKIHCDSEYSGCSSRRGRGGRGRRGRIRKDRGGLKTSSDSIETVPLPTRGKTRRAGKIIGNNNDKKEEDAIDGMKGATKQKRRGGRGRYRSRSRAQSTQVYRMELTDLTDLAKLPPCEVVYKIYCGMKGFQESLQSCSKIHVKSKDLYIATVIDLLFKICEARDEVPEEATMIIAEFLSGRCSEFQCLLKSYVCQADQSMTSQLLLLFQKLVAIMPSSALYALPIDDLSESIASISIDTNELHMVTELKKQCNEAKEHRMEKKKPPNICINEEWDNSLYRTMPILPTIDEICSTSPPRLRSNIINGAYTDWEHYYDIQFRLLREDFLAPLRRGILQYCSPKQTGRLTDIYVYNDVRLTEPEFTESGLCFKAHFDVSQLRQRKNLVNSKRLIFGSLLCFSPKNDRFQGEIYFSTVSDRKPEELPKGIFHVHFENNMELFQHIQKTHFTVIESRAYFEASRHILHSLQTAETTTMPFKRYLIENKPVPVNHPSYLQCDTQYNISWLYPTNQLKKKVVTGRDADFDLSELSKHTINITDESSWPSEDELELDASQINAIRMALTQEISVIQGPPGTGKTYIGYKIVQTLLQNRLVWDPHMSSPILVMCYTNHALDQFLEGIIHHRISMDGKLKTPNIVRVGGRSKSEDIKKCSLFNARKRAVPYYMIRKIYEQKDDVINTASKIKWNTLQRVIQNPINEFIISNGMFLLRPVIYGRHYYQLVMLGREKLNDENLALEVWLGFWDHSSFVTPGVHMHDALEHNEDEQQHGNNSSDNETKSDHQSKEEDDDDDDDNDDAIEKIDVTGEAEIEESNRRLDDDAYTPLKLKENAEEGEVSGVALGEQNQKDLESEDQSFLRKTKAEINSILSHIRSSNVEPMEPEEEKDIRDVTCLSKINRYRLFKFWIQKNKMQLFNKNEVLLAQYEEECQNFKAAQQQLDRIALEKADVIGMTTTGAAKYQHILHLVKPKIVIVEEAAEVLESHIVSALNAGTQHLILIGDHKQLRPKPNEYDLAKRLKFEISLFERLLLNNLPHATLLIQHRMRPQISKLVHPSIYDELIDHETVKSYDSIRSFDKNMFFFNHSYPEREVEHLLSHSNVVEADFVVSLCRHFLKQGYGPSSITILTAYTGQLLCVRDRMPKKEFEGVQVVNVDNFQGEENDIIILSLVRSNRMKTVGFLKEENRVCVALSRARMGFYCFGNFDMLREVVPIWDCILQYVEGEGCLGSAFSLHCHNHPSFKAAIEKPDDFIKFFPEGGCDMPCTYRLDCGHQCKRSCHLTDLDHEDYKCNEPCERLCANGEHPCKSKCYKDCPPCKVTVIKTVPSCPFGHTQEVKCCEDLQNLKCLSKCPNKCENGIHDCLLKCWEGCKPCTVLVKSVMPNCGHEQDLPCHSDPYLAWCFQPCSKKCPNGHICCKKCYEDCGNCEVPVLRKLPKCGHEKTMLCYEKVLNAECHEMCQKVFKCKHVCQKMCYEECDILCREPVTKFFSSCLHSNVIPCYQDPKSAKCTKPCEKKKACGHLCQGQCVKTLASMNALNLAQLKSVKKNALLSVHISNAHRFVVNKYLQDVRRIGKKSKGDEPCVQLDCGHIYTVRYLDQRFASKDSSLICPLTCPACSKPFFIPHYWKLSRERAEDISQIKQQLFTDETIDDTDESKMDREVARQLFKNIKRDDSETRCVINLIANAMQLLINVSRFPECDKETLAGFISSIVKTLDSKGARISTQIIYDIESEFFRFSLLALAKRIYSPSNIKQPLHSLLQQMDEDHNLRLTYEKYEEYLPAIHRNGVYEVVPVSVPKITKGEWYKCRRAGHIYFVPAIYQRNSECTECRSSK</sequence>
<dbReference type="OMA" id="CTEKCEW"/>
<proteinExistence type="predicted"/>
<dbReference type="Gene3D" id="3.40.50.300">
    <property type="entry name" value="P-loop containing nucleotide triphosphate hydrolases"/>
    <property type="match status" value="3"/>
</dbReference>
<dbReference type="Pfam" id="PF13086">
    <property type="entry name" value="AAA_11"/>
    <property type="match status" value="1"/>
</dbReference>
<dbReference type="InterPro" id="IPR027417">
    <property type="entry name" value="P-loop_NTPase"/>
</dbReference>
<feature type="compositionally biased region" description="Acidic residues" evidence="5">
    <location>
        <begin position="823"/>
        <end position="834"/>
    </location>
</feature>
<dbReference type="GO" id="GO:0004386">
    <property type="term" value="F:helicase activity"/>
    <property type="evidence" value="ECO:0007669"/>
    <property type="project" value="InterPro"/>
</dbReference>
<keyword evidence="4" id="KW-0862">Zinc</keyword>
<feature type="compositionally biased region" description="Basic residues" evidence="5">
    <location>
        <begin position="16"/>
        <end position="27"/>
    </location>
</feature>
<keyword evidence="1" id="KW-0479">Metal-binding</keyword>
<evidence type="ECO:0000256" key="1">
    <source>
        <dbReference type="ARBA" id="ARBA00022723"/>
    </source>
</evidence>
<dbReference type="OrthoDB" id="2423195at2759"/>
<feature type="compositionally biased region" description="Basic and acidic residues" evidence="5">
    <location>
        <begin position="813"/>
        <end position="822"/>
    </location>
</feature>
<dbReference type="InterPro" id="IPR000967">
    <property type="entry name" value="Znf_NFX1"/>
</dbReference>
<dbReference type="SUPFAM" id="SSF52540">
    <property type="entry name" value="P-loop containing nucleoside triphosphate hydrolases"/>
    <property type="match status" value="1"/>
</dbReference>
<dbReference type="Pfam" id="PF25396">
    <property type="entry name" value="ZNFX1"/>
    <property type="match status" value="1"/>
</dbReference>
<feature type="domain" description="NF-X1-type" evidence="6">
    <location>
        <begin position="1305"/>
        <end position="1327"/>
    </location>
</feature>
<evidence type="ECO:0000256" key="2">
    <source>
        <dbReference type="ARBA" id="ARBA00022737"/>
    </source>
</evidence>
<dbReference type="CDD" id="cd06008">
    <property type="entry name" value="NF-X1-zinc-finger"/>
    <property type="match status" value="1"/>
</dbReference>